<comment type="subcellular location">
    <subcellularLocation>
        <location evidence="1">Membrane</location>
        <topology evidence="1">Multi-pass membrane protein</topology>
    </subcellularLocation>
</comment>
<dbReference type="InterPro" id="IPR011701">
    <property type="entry name" value="MFS"/>
</dbReference>
<reference evidence="8" key="2">
    <citation type="journal article" date="2022" name="Res Sq">
        <title>Comparative Genomics Reveals Insights into the Divergent Evolution of Astigmatic Mites and Household Pest Adaptations.</title>
        <authorList>
            <person name="Xiong Q."/>
            <person name="Wan A.T.-Y."/>
            <person name="Liu X.-Y."/>
            <person name="Fung C.S.-H."/>
            <person name="Xiao X."/>
            <person name="Malainual N."/>
            <person name="Hou J."/>
            <person name="Wang L."/>
            <person name="Wang M."/>
            <person name="Yang K."/>
            <person name="Cui Y."/>
            <person name="Leung E."/>
            <person name="Nong W."/>
            <person name="Shin S.-K."/>
            <person name="Au S."/>
            <person name="Jeong K.Y."/>
            <person name="Chew F.T."/>
            <person name="Hui J."/>
            <person name="Leung T.F."/>
            <person name="Tungtrongchitr A."/>
            <person name="Zhong N."/>
            <person name="Liu Z."/>
            <person name="Tsui S."/>
        </authorList>
    </citation>
    <scope>NUCLEOTIDE SEQUENCE</scope>
    <source>
        <strain evidence="8">Derf</strain>
        <tissue evidence="8">Whole organism</tissue>
    </source>
</reference>
<dbReference type="PROSITE" id="PS50850">
    <property type="entry name" value="MFS"/>
    <property type="match status" value="1"/>
</dbReference>
<feature type="transmembrane region" description="Helical" evidence="6">
    <location>
        <begin position="156"/>
        <end position="176"/>
    </location>
</feature>
<evidence type="ECO:0000256" key="6">
    <source>
        <dbReference type="SAM" id="Phobius"/>
    </source>
</evidence>
<dbReference type="InterPro" id="IPR020846">
    <property type="entry name" value="MFS_dom"/>
</dbReference>
<reference evidence="8" key="1">
    <citation type="submission" date="2013-05" db="EMBL/GenBank/DDBJ databases">
        <authorList>
            <person name="Yim A.K.Y."/>
            <person name="Chan T.F."/>
            <person name="Ji K.M."/>
            <person name="Liu X.Y."/>
            <person name="Zhou J.W."/>
            <person name="Li R.Q."/>
            <person name="Yang K.Y."/>
            <person name="Li J."/>
            <person name="Li M."/>
            <person name="Law P.T.W."/>
            <person name="Wu Y.L."/>
            <person name="Cai Z.L."/>
            <person name="Qin H."/>
            <person name="Bao Y."/>
            <person name="Leung R.K.K."/>
            <person name="Ng P.K.S."/>
            <person name="Zou J."/>
            <person name="Zhong X.J."/>
            <person name="Ran P.X."/>
            <person name="Zhong N.S."/>
            <person name="Liu Z.G."/>
            <person name="Tsui S.K.W."/>
        </authorList>
    </citation>
    <scope>NUCLEOTIDE SEQUENCE</scope>
    <source>
        <strain evidence="8">Derf</strain>
        <tissue evidence="8">Whole organism</tissue>
    </source>
</reference>
<dbReference type="SUPFAM" id="SSF103473">
    <property type="entry name" value="MFS general substrate transporter"/>
    <property type="match status" value="1"/>
</dbReference>
<keyword evidence="9" id="KW-1185">Reference proteome</keyword>
<dbReference type="Gene3D" id="1.20.1250.20">
    <property type="entry name" value="MFS general substrate transporter like domains"/>
    <property type="match status" value="1"/>
</dbReference>
<keyword evidence="2" id="KW-0813">Transport</keyword>
<feature type="domain" description="Major facilitator superfamily (MFS) profile" evidence="7">
    <location>
        <begin position="3"/>
        <end position="440"/>
    </location>
</feature>
<evidence type="ECO:0000256" key="5">
    <source>
        <dbReference type="ARBA" id="ARBA00023136"/>
    </source>
</evidence>
<dbReference type="PANTHER" id="PTHR23504:SF31">
    <property type="entry name" value="MAJOR FACILITATOR SUPERFAMILY DOMAIN-CONTAINING PROTEIN 10"/>
    <property type="match status" value="1"/>
</dbReference>
<evidence type="ECO:0000256" key="4">
    <source>
        <dbReference type="ARBA" id="ARBA00022989"/>
    </source>
</evidence>
<sequence length="447" mass="50456">MNVNRFIFISLLIDLLAFTLILPLLPSLLECFAKQDTSGLYNYVDNFIQSTQQWIGGPQMFNRSLFGGLLGSLFSFLQFISMPIIGMLSDIYGRRPLYLICLTGISISYFFWSISINHFGIFVLFRILNGLSKGNVSLSTAIVTDVTTENKRGKGFATIGIAFSIGFIVGPMIGAILSKLHWSPPDGTGSFCFQLFPPIFAFILSLINMIFSYHYLPETLLPHKRATSLCNSLVDAFHYINPWSLFSFKIVKNLNTKEKSILRYGAFVNFFFLFIYSGLEFTLAFLTFIRFNFTSMDQGKLFFYVGFQMFLIQGVLLRRINHNYYNHLLLSGILLVIPAFIIVGYAQTITGLYLGLIPYAYSSAIVIPSLSTTFSSFGNSSQKGVLLGIFRSIGALARACGPMTMSFIFWRFGIETAYTIGSILLLIPLYLGYQYHIQCKTYRSTFE</sequence>
<organism evidence="8 9">
    <name type="scientific">Dermatophagoides farinae</name>
    <name type="common">American house dust mite</name>
    <dbReference type="NCBI Taxonomy" id="6954"/>
    <lineage>
        <taxon>Eukaryota</taxon>
        <taxon>Metazoa</taxon>
        <taxon>Ecdysozoa</taxon>
        <taxon>Arthropoda</taxon>
        <taxon>Chelicerata</taxon>
        <taxon>Arachnida</taxon>
        <taxon>Acari</taxon>
        <taxon>Acariformes</taxon>
        <taxon>Sarcoptiformes</taxon>
        <taxon>Astigmata</taxon>
        <taxon>Psoroptidia</taxon>
        <taxon>Analgoidea</taxon>
        <taxon>Pyroglyphidae</taxon>
        <taxon>Dermatophagoidinae</taxon>
        <taxon>Dermatophagoides</taxon>
    </lineage>
</organism>
<evidence type="ECO:0000256" key="3">
    <source>
        <dbReference type="ARBA" id="ARBA00022692"/>
    </source>
</evidence>
<feature type="transmembrane region" description="Helical" evidence="6">
    <location>
        <begin position="97"/>
        <end position="125"/>
    </location>
</feature>
<dbReference type="Pfam" id="PF07690">
    <property type="entry name" value="MFS_1"/>
    <property type="match status" value="1"/>
</dbReference>
<keyword evidence="4 6" id="KW-1133">Transmembrane helix</keyword>
<protein>
    <submittedName>
        <fullName evidence="8">Major facilitator super domain-containing protein 10</fullName>
    </submittedName>
</protein>
<dbReference type="GO" id="GO:0022857">
    <property type="term" value="F:transmembrane transporter activity"/>
    <property type="evidence" value="ECO:0007669"/>
    <property type="project" value="InterPro"/>
</dbReference>
<gene>
    <name evidence="8" type="primary">MFSD10</name>
    <name evidence="8" type="ORF">DERF_003667</name>
</gene>
<feature type="transmembrane region" description="Helical" evidence="6">
    <location>
        <begin position="352"/>
        <end position="374"/>
    </location>
</feature>
<evidence type="ECO:0000259" key="7">
    <source>
        <dbReference type="PROSITE" id="PS50850"/>
    </source>
</evidence>
<feature type="transmembrane region" description="Helical" evidence="6">
    <location>
        <begin position="416"/>
        <end position="433"/>
    </location>
</feature>
<feature type="transmembrane region" description="Helical" evidence="6">
    <location>
        <begin position="386"/>
        <end position="410"/>
    </location>
</feature>
<accession>A0A922IE65</accession>
<evidence type="ECO:0000256" key="2">
    <source>
        <dbReference type="ARBA" id="ARBA00022448"/>
    </source>
</evidence>
<proteinExistence type="predicted"/>
<keyword evidence="3 6" id="KW-0812">Transmembrane</keyword>
<evidence type="ECO:0000313" key="8">
    <source>
        <dbReference type="EMBL" id="KAH9529804.1"/>
    </source>
</evidence>
<dbReference type="AlphaFoldDB" id="A0A922IE65"/>
<dbReference type="GO" id="GO:0031526">
    <property type="term" value="C:brush border membrane"/>
    <property type="evidence" value="ECO:0007669"/>
    <property type="project" value="TreeGrafter"/>
</dbReference>
<feature type="transmembrane region" description="Helical" evidence="6">
    <location>
        <begin position="65"/>
        <end position="85"/>
    </location>
</feature>
<dbReference type="EMBL" id="ASGP02000001">
    <property type="protein sequence ID" value="KAH9529804.1"/>
    <property type="molecule type" value="Genomic_DNA"/>
</dbReference>
<dbReference type="PANTHER" id="PTHR23504">
    <property type="entry name" value="MAJOR FACILITATOR SUPERFAMILY DOMAIN-CONTAINING PROTEIN 10"/>
    <property type="match status" value="1"/>
</dbReference>
<keyword evidence="5 6" id="KW-0472">Membrane</keyword>
<feature type="transmembrane region" description="Helical" evidence="6">
    <location>
        <begin position="6"/>
        <end position="25"/>
    </location>
</feature>
<feature type="transmembrane region" description="Helical" evidence="6">
    <location>
        <begin position="196"/>
        <end position="216"/>
    </location>
</feature>
<feature type="transmembrane region" description="Helical" evidence="6">
    <location>
        <begin position="301"/>
        <end position="317"/>
    </location>
</feature>
<name>A0A922IE65_DERFA</name>
<feature type="transmembrane region" description="Helical" evidence="6">
    <location>
        <begin position="324"/>
        <end position="346"/>
    </location>
</feature>
<feature type="transmembrane region" description="Helical" evidence="6">
    <location>
        <begin position="267"/>
        <end position="289"/>
    </location>
</feature>
<comment type="caution">
    <text evidence="8">The sequence shown here is derived from an EMBL/GenBank/DDBJ whole genome shotgun (WGS) entry which is preliminary data.</text>
</comment>
<evidence type="ECO:0000313" key="9">
    <source>
        <dbReference type="Proteomes" id="UP000790347"/>
    </source>
</evidence>
<dbReference type="InterPro" id="IPR036259">
    <property type="entry name" value="MFS_trans_sf"/>
</dbReference>
<evidence type="ECO:0000256" key="1">
    <source>
        <dbReference type="ARBA" id="ARBA00004141"/>
    </source>
</evidence>
<dbReference type="Proteomes" id="UP000790347">
    <property type="component" value="Unassembled WGS sequence"/>
</dbReference>